<reference evidence="1 2" key="1">
    <citation type="submission" date="2014-08" db="EMBL/GenBank/DDBJ databases">
        <title>Genomic and Phenotypic Diversity of Colwellia psychrerythraea strains from Disparate Marine Basins.</title>
        <authorList>
            <person name="Techtmann S.M."/>
            <person name="Stelling S.C."/>
            <person name="Utturkar S.M."/>
            <person name="Alshibli N."/>
            <person name="Harris A."/>
            <person name="Brown S.D."/>
            <person name="Hazen T.C."/>
        </authorList>
    </citation>
    <scope>NUCLEOTIDE SEQUENCE [LARGE SCALE GENOMIC DNA]</scope>
    <source>
        <strain evidence="1 2">ND2E</strain>
    </source>
</reference>
<gene>
    <name evidence="1" type="ORF">ND2E_2510</name>
</gene>
<accession>A0A099KQL4</accession>
<proteinExistence type="predicted"/>
<dbReference type="Proteomes" id="UP000029843">
    <property type="component" value="Unassembled WGS sequence"/>
</dbReference>
<organism evidence="1 2">
    <name type="scientific">Colwellia psychrerythraea</name>
    <name type="common">Vibrio psychroerythus</name>
    <dbReference type="NCBI Taxonomy" id="28229"/>
    <lineage>
        <taxon>Bacteria</taxon>
        <taxon>Pseudomonadati</taxon>
        <taxon>Pseudomonadota</taxon>
        <taxon>Gammaproteobacteria</taxon>
        <taxon>Alteromonadales</taxon>
        <taxon>Colwelliaceae</taxon>
        <taxon>Colwellia</taxon>
    </lineage>
</organism>
<dbReference type="AlphaFoldDB" id="A0A099KQL4"/>
<dbReference type="InterPro" id="IPR023393">
    <property type="entry name" value="START-like_dom_sf"/>
</dbReference>
<dbReference type="SUPFAM" id="SSF55961">
    <property type="entry name" value="Bet v1-like"/>
    <property type="match status" value="1"/>
</dbReference>
<dbReference type="EMBL" id="JQED01000015">
    <property type="protein sequence ID" value="KGJ93044.1"/>
    <property type="molecule type" value="Genomic_DNA"/>
</dbReference>
<sequence length="153" mass="17377">MITIKVTQKILASAEKVRQVLLEHRQLDRFFNAKFNLVKSQNSGEFIGGKGAIRQVSIGKVVFEEEILSASNEHICYQIVGNYPVSDHHGDIQLMSRGEDNQTTQLNYVIKFNGPKWLPSFLLKFFVGNDIRKAMKKLALHFANERISLEDAA</sequence>
<name>A0A099KQL4_COLPS</name>
<dbReference type="Gene3D" id="3.30.530.20">
    <property type="match status" value="1"/>
</dbReference>
<evidence type="ECO:0000313" key="2">
    <source>
        <dbReference type="Proteomes" id="UP000029843"/>
    </source>
</evidence>
<dbReference type="CDD" id="cd07821">
    <property type="entry name" value="PYR_PYL_RCAR_like"/>
    <property type="match status" value="1"/>
</dbReference>
<dbReference type="PATRIC" id="fig|28229.4.peg.1539"/>
<comment type="caution">
    <text evidence="1">The sequence shown here is derived from an EMBL/GenBank/DDBJ whole genome shotgun (WGS) entry which is preliminary data.</text>
</comment>
<protein>
    <submittedName>
        <fullName evidence="1">Polyketide cyclase/dehydrase</fullName>
    </submittedName>
</protein>
<dbReference type="RefSeq" id="WP_033093275.1">
    <property type="nucleotide sequence ID" value="NZ_JQED01000015.1"/>
</dbReference>
<evidence type="ECO:0000313" key="1">
    <source>
        <dbReference type="EMBL" id="KGJ93044.1"/>
    </source>
</evidence>